<evidence type="ECO:0000313" key="2">
    <source>
        <dbReference type="Proteomes" id="UP000261540"/>
    </source>
</evidence>
<dbReference type="GeneTree" id="ENSGT01010000223242"/>
<accession>A0A3B3R820</accession>
<name>A0A3B3R820_9TELE</name>
<reference evidence="1" key="1">
    <citation type="submission" date="2025-08" db="UniProtKB">
        <authorList>
            <consortium name="Ensembl"/>
        </authorList>
    </citation>
    <scope>IDENTIFICATION</scope>
</reference>
<evidence type="ECO:0000313" key="1">
    <source>
        <dbReference type="Ensembl" id="ENSPKIP00000014523.1"/>
    </source>
</evidence>
<dbReference type="AlphaFoldDB" id="A0A3B3R820"/>
<organism evidence="1 2">
    <name type="scientific">Paramormyrops kingsleyae</name>
    <dbReference type="NCBI Taxonomy" id="1676925"/>
    <lineage>
        <taxon>Eukaryota</taxon>
        <taxon>Metazoa</taxon>
        <taxon>Chordata</taxon>
        <taxon>Craniata</taxon>
        <taxon>Vertebrata</taxon>
        <taxon>Euteleostomi</taxon>
        <taxon>Actinopterygii</taxon>
        <taxon>Neopterygii</taxon>
        <taxon>Teleostei</taxon>
        <taxon>Osteoglossocephala</taxon>
        <taxon>Osteoglossomorpha</taxon>
        <taxon>Osteoglossiformes</taxon>
        <taxon>Mormyridae</taxon>
        <taxon>Paramormyrops</taxon>
    </lineage>
</organism>
<proteinExistence type="predicted"/>
<reference evidence="1" key="2">
    <citation type="submission" date="2025-09" db="UniProtKB">
        <authorList>
            <consortium name="Ensembl"/>
        </authorList>
    </citation>
    <scope>IDENTIFICATION</scope>
</reference>
<keyword evidence="2" id="KW-1185">Reference proteome</keyword>
<dbReference type="Proteomes" id="UP000261540">
    <property type="component" value="Unplaced"/>
</dbReference>
<sequence length="151" mass="16025">GKRRHERRRPAPARRLGLARLEVGGARLGHVIAPLVLIEVHLLLGVGEDGQVGERPLLAEVRGHRQAALGAPAPEDTQLAARRALGDALLASLGRHSCSLGVRLAVRVAVALLLRLQLHASAFHASPEHPSCREPFKSISDGGQTQSVAVL</sequence>
<dbReference type="Ensembl" id="ENSPKIT00000038964.1">
    <property type="protein sequence ID" value="ENSPKIP00000014523.1"/>
    <property type="gene ID" value="ENSPKIG00000001564.1"/>
</dbReference>
<protein>
    <submittedName>
        <fullName evidence="1">Uncharacterized protein</fullName>
    </submittedName>
</protein>